<dbReference type="STRING" id="47500.AF333_21640"/>
<dbReference type="RefSeq" id="WP_043066806.1">
    <property type="nucleotide sequence ID" value="NZ_BJOA01000291.1"/>
</dbReference>
<dbReference type="GeneID" id="42307740"/>
<sequence length="137" mass="15719">MKGNIIKEIGFDEITRTYERSQAGLVQRIHRPGDRWTAYQHDGLGNVIRADYYDDTWETFGYDKIRDGITKWYVDKANNLYTRLRQHLGTGNLTSSQLKSLQVLVIPRGKEADFFKAEAGMIKAFEDAGEDLANKKS</sequence>
<dbReference type="Proteomes" id="UP000037269">
    <property type="component" value="Unassembled WGS sequence"/>
</dbReference>
<organism evidence="1 3">
    <name type="scientific">Aneurinibacillus migulanus</name>
    <name type="common">Bacillus migulanus</name>
    <dbReference type="NCBI Taxonomy" id="47500"/>
    <lineage>
        <taxon>Bacteria</taxon>
        <taxon>Bacillati</taxon>
        <taxon>Bacillota</taxon>
        <taxon>Bacilli</taxon>
        <taxon>Bacillales</taxon>
        <taxon>Paenibacillaceae</taxon>
        <taxon>Aneurinibacillus group</taxon>
        <taxon>Aneurinibacillus</taxon>
    </lineage>
</organism>
<dbReference type="Proteomes" id="UP000182836">
    <property type="component" value="Unassembled WGS sequence"/>
</dbReference>
<name>A0A0D1W6L5_ANEMI</name>
<keyword evidence="3" id="KW-1185">Reference proteome</keyword>
<evidence type="ECO:0000313" key="1">
    <source>
        <dbReference type="EMBL" id="KON97656.1"/>
    </source>
</evidence>
<protein>
    <submittedName>
        <fullName evidence="1">Uncharacterized protein</fullName>
    </submittedName>
</protein>
<dbReference type="PATRIC" id="fig|47500.8.peg.944"/>
<reference evidence="1 3" key="1">
    <citation type="submission" date="2015-07" db="EMBL/GenBank/DDBJ databases">
        <title>Fjat-14205 dsm 2895.</title>
        <authorList>
            <person name="Liu B."/>
            <person name="Wang J."/>
            <person name="Zhu Y."/>
            <person name="Liu G."/>
            <person name="Chen Q."/>
            <person name="Chen Z."/>
            <person name="Lan J."/>
            <person name="Che J."/>
            <person name="Ge C."/>
            <person name="Shi H."/>
            <person name="Pan Z."/>
            <person name="Liu X."/>
        </authorList>
    </citation>
    <scope>NUCLEOTIDE SEQUENCE [LARGE SCALE GENOMIC DNA]</scope>
    <source>
        <strain evidence="1 3">DSM 2895</strain>
    </source>
</reference>
<evidence type="ECO:0000313" key="2">
    <source>
        <dbReference type="EMBL" id="SDJ36148.1"/>
    </source>
</evidence>
<dbReference type="EMBL" id="LGUG01000004">
    <property type="protein sequence ID" value="KON97656.1"/>
    <property type="molecule type" value="Genomic_DNA"/>
</dbReference>
<accession>A0A0D1W6L5</accession>
<dbReference type="AlphaFoldDB" id="A0A0D1W6L5"/>
<reference evidence="2 4" key="2">
    <citation type="submission" date="2016-10" db="EMBL/GenBank/DDBJ databases">
        <authorList>
            <person name="de Groot N.N."/>
        </authorList>
    </citation>
    <scope>NUCLEOTIDE SEQUENCE [LARGE SCALE GENOMIC DNA]</scope>
    <source>
        <strain evidence="2 4">DSM 2895</strain>
    </source>
</reference>
<proteinExistence type="predicted"/>
<dbReference type="EMBL" id="FNED01000016">
    <property type="protein sequence ID" value="SDJ36148.1"/>
    <property type="molecule type" value="Genomic_DNA"/>
</dbReference>
<gene>
    <name evidence="1" type="ORF">AF333_21640</name>
    <name evidence="2" type="ORF">SAMN04487909_11674</name>
</gene>
<evidence type="ECO:0000313" key="4">
    <source>
        <dbReference type="Proteomes" id="UP000182836"/>
    </source>
</evidence>
<evidence type="ECO:0000313" key="3">
    <source>
        <dbReference type="Proteomes" id="UP000037269"/>
    </source>
</evidence>